<dbReference type="EMBL" id="JAZDRP010000007">
    <property type="protein sequence ID" value="MEE2526891.1"/>
    <property type="molecule type" value="Genomic_DNA"/>
</dbReference>
<dbReference type="InterPro" id="IPR011055">
    <property type="entry name" value="Dup_hybrid_motif"/>
</dbReference>
<keyword evidence="2" id="KW-0645">Protease</keyword>
<name>A0ABU7LTB6_9PROT</name>
<evidence type="ECO:0000313" key="9">
    <source>
        <dbReference type="EMBL" id="MEE2526891.1"/>
    </source>
</evidence>
<organism evidence="9 10">
    <name type="scientific">Hyphobacterium lacteum</name>
    <dbReference type="NCBI Taxonomy" id="3116575"/>
    <lineage>
        <taxon>Bacteria</taxon>
        <taxon>Pseudomonadati</taxon>
        <taxon>Pseudomonadota</taxon>
        <taxon>Alphaproteobacteria</taxon>
        <taxon>Maricaulales</taxon>
        <taxon>Maricaulaceae</taxon>
        <taxon>Hyphobacterium</taxon>
    </lineage>
</organism>
<evidence type="ECO:0000259" key="8">
    <source>
        <dbReference type="Pfam" id="PF01551"/>
    </source>
</evidence>
<keyword evidence="3" id="KW-0479">Metal-binding</keyword>
<keyword evidence="10" id="KW-1185">Reference proteome</keyword>
<dbReference type="Gene3D" id="2.70.70.10">
    <property type="entry name" value="Glucose Permease (Domain IIA)"/>
    <property type="match status" value="1"/>
</dbReference>
<protein>
    <submittedName>
        <fullName evidence="9">Peptidoglycan DD-metalloendopeptidase family protein</fullName>
    </submittedName>
</protein>
<evidence type="ECO:0000256" key="7">
    <source>
        <dbReference type="SAM" id="Coils"/>
    </source>
</evidence>
<dbReference type="SUPFAM" id="SSF51261">
    <property type="entry name" value="Duplicated hybrid motif"/>
    <property type="match status" value="1"/>
</dbReference>
<evidence type="ECO:0000256" key="6">
    <source>
        <dbReference type="ARBA" id="ARBA00023049"/>
    </source>
</evidence>
<keyword evidence="7" id="KW-0175">Coiled coil</keyword>
<gene>
    <name evidence="9" type="ORF">V0U79_10960</name>
</gene>
<keyword evidence="6" id="KW-0482">Metalloprotease</keyword>
<evidence type="ECO:0000256" key="3">
    <source>
        <dbReference type="ARBA" id="ARBA00022723"/>
    </source>
</evidence>
<dbReference type="Proteomes" id="UP001354971">
    <property type="component" value="Unassembled WGS sequence"/>
</dbReference>
<dbReference type="PANTHER" id="PTHR21666">
    <property type="entry name" value="PEPTIDASE-RELATED"/>
    <property type="match status" value="1"/>
</dbReference>
<dbReference type="RefSeq" id="WP_330199555.1">
    <property type="nucleotide sequence ID" value="NZ_JAZDRP010000007.1"/>
</dbReference>
<evidence type="ECO:0000256" key="2">
    <source>
        <dbReference type="ARBA" id="ARBA00022670"/>
    </source>
</evidence>
<comment type="cofactor">
    <cofactor evidence="1">
        <name>Zn(2+)</name>
        <dbReference type="ChEBI" id="CHEBI:29105"/>
    </cofactor>
</comment>
<evidence type="ECO:0000256" key="5">
    <source>
        <dbReference type="ARBA" id="ARBA00022833"/>
    </source>
</evidence>
<evidence type="ECO:0000256" key="1">
    <source>
        <dbReference type="ARBA" id="ARBA00001947"/>
    </source>
</evidence>
<feature type="coiled-coil region" evidence="7">
    <location>
        <begin position="22"/>
        <end position="56"/>
    </location>
</feature>
<dbReference type="Pfam" id="PF01551">
    <property type="entry name" value="Peptidase_M23"/>
    <property type="match status" value="1"/>
</dbReference>
<proteinExistence type="predicted"/>
<dbReference type="InterPro" id="IPR016047">
    <property type="entry name" value="M23ase_b-sheet_dom"/>
</dbReference>
<keyword evidence="5" id="KW-0862">Zinc</keyword>
<feature type="domain" description="M23ase beta-sheet core" evidence="8">
    <location>
        <begin position="302"/>
        <end position="393"/>
    </location>
</feature>
<accession>A0ABU7LTB6</accession>
<feature type="coiled-coil region" evidence="7">
    <location>
        <begin position="138"/>
        <end position="196"/>
    </location>
</feature>
<evidence type="ECO:0000313" key="10">
    <source>
        <dbReference type="Proteomes" id="UP001354971"/>
    </source>
</evidence>
<sequence length="404" mass="43959">MWPAVLVLLLQTPATPPDPDEIERLEQEQAEAREQAEAAQREANALAAEIVALQTRLVTAAGRATANEQRALDIEAHIAELAEQESGILERLLSDREALIDVLAALQRIERGTPPALATAPGEAEEAARAASLLAAITPELQSRAEALAEELENLRSVRTELEAERGALMSTEDQLAANQAEIRELIAERRRLESRHRGDAERLADVAATAGEQARTLRELLETLRGMTEISPRFNPRRLIRPETIPDPVLRPEDGLVAARAAMAPIETLRFADARGQLRPPVEGPVVLAFRQDDENGDPIDGIRIRARRGGQVIAPFDARVEYAGSFNTYNGLLILSVGDDYYVVLAGLGAVYAEAGQSVLAGEPVGEMPTSGETAPDLYLEIRREETAIDPRPWLRTGTRSG</sequence>
<comment type="caution">
    <text evidence="9">The sequence shown here is derived from an EMBL/GenBank/DDBJ whole genome shotgun (WGS) entry which is preliminary data.</text>
</comment>
<dbReference type="InterPro" id="IPR050570">
    <property type="entry name" value="Cell_wall_metabolism_enzyme"/>
</dbReference>
<evidence type="ECO:0000256" key="4">
    <source>
        <dbReference type="ARBA" id="ARBA00022801"/>
    </source>
</evidence>
<dbReference type="PANTHER" id="PTHR21666:SF288">
    <property type="entry name" value="CELL DIVISION PROTEIN YTFB"/>
    <property type="match status" value="1"/>
</dbReference>
<reference evidence="9 10" key="1">
    <citation type="submission" date="2024-01" db="EMBL/GenBank/DDBJ databases">
        <title>Hyphobacterium bacterium isolated from marine sediment.</title>
        <authorList>
            <person name="Zhao S."/>
        </authorList>
    </citation>
    <scope>NUCLEOTIDE SEQUENCE [LARGE SCALE GENOMIC DNA]</scope>
    <source>
        <strain evidence="10">HN65</strain>
    </source>
</reference>
<keyword evidence="4" id="KW-0378">Hydrolase</keyword>